<dbReference type="AlphaFoldDB" id="A0A921KQX1"/>
<comment type="caution">
    <text evidence="3">The sequence shown here is derived from an EMBL/GenBank/DDBJ whole genome shotgun (WGS) entry which is preliminary data.</text>
</comment>
<dbReference type="InterPro" id="IPR029044">
    <property type="entry name" value="Nucleotide-diphossugar_trans"/>
</dbReference>
<dbReference type="EMBL" id="DYWO01000274">
    <property type="protein sequence ID" value="HJF49988.1"/>
    <property type="molecule type" value="Genomic_DNA"/>
</dbReference>
<dbReference type="Pfam" id="PF01128">
    <property type="entry name" value="IspD"/>
    <property type="match status" value="1"/>
</dbReference>
<dbReference type="InterPro" id="IPR050088">
    <property type="entry name" value="IspD/TarI_cytidylyltransf_bact"/>
</dbReference>
<gene>
    <name evidence="3" type="ORF">K8W24_09360</name>
</gene>
<evidence type="ECO:0000313" key="4">
    <source>
        <dbReference type="Proteomes" id="UP000775129"/>
    </source>
</evidence>
<feature type="non-terminal residue" evidence="3">
    <location>
        <position position="1"/>
    </location>
</feature>
<dbReference type="SUPFAM" id="SSF53448">
    <property type="entry name" value="Nucleotide-diphospho-sugar transferases"/>
    <property type="match status" value="1"/>
</dbReference>
<dbReference type="Proteomes" id="UP000775129">
    <property type="component" value="Unassembled WGS sequence"/>
</dbReference>
<protein>
    <submittedName>
        <fullName evidence="3">2-C-methyl-D-erythritol 4-phosphate cytidylyltransferase</fullName>
    </submittedName>
</protein>
<keyword evidence="2 3" id="KW-0548">Nucleotidyltransferase</keyword>
<reference evidence="3" key="2">
    <citation type="submission" date="2021-09" db="EMBL/GenBank/DDBJ databases">
        <authorList>
            <person name="Gilroy R."/>
        </authorList>
    </citation>
    <scope>NUCLEOTIDE SEQUENCE</scope>
    <source>
        <strain evidence="3">1647</strain>
    </source>
</reference>
<dbReference type="GO" id="GO:0050518">
    <property type="term" value="F:2-C-methyl-D-erythritol 4-phosphate cytidylyltransferase activity"/>
    <property type="evidence" value="ECO:0007669"/>
    <property type="project" value="TreeGrafter"/>
</dbReference>
<accession>A0A921KQX1</accession>
<evidence type="ECO:0000256" key="2">
    <source>
        <dbReference type="ARBA" id="ARBA00022695"/>
    </source>
</evidence>
<reference evidence="3" key="1">
    <citation type="journal article" date="2021" name="PeerJ">
        <title>Extensive microbial diversity within the chicken gut microbiome revealed by metagenomics and culture.</title>
        <authorList>
            <person name="Gilroy R."/>
            <person name="Ravi A."/>
            <person name="Getino M."/>
            <person name="Pursley I."/>
            <person name="Horton D.L."/>
            <person name="Alikhan N.F."/>
            <person name="Baker D."/>
            <person name="Gharbi K."/>
            <person name="Hall N."/>
            <person name="Watson M."/>
            <person name="Adriaenssens E.M."/>
            <person name="Foster-Nyarko E."/>
            <person name="Jarju S."/>
            <person name="Secka A."/>
            <person name="Antonio M."/>
            <person name="Oren A."/>
            <person name="Chaudhuri R.R."/>
            <person name="La Ragione R."/>
            <person name="Hildebrand F."/>
            <person name="Pallen M.J."/>
        </authorList>
    </citation>
    <scope>NUCLEOTIDE SEQUENCE</scope>
    <source>
        <strain evidence="3">1647</strain>
    </source>
</reference>
<name>A0A921KQX1_9MICO</name>
<evidence type="ECO:0000313" key="3">
    <source>
        <dbReference type="EMBL" id="HJF49988.1"/>
    </source>
</evidence>
<sequence length="177" mass="19706">NHPPQWRTEVEQVLEAYAFGTEIELVEGAPTRHASVREMLPLCRYEDVILHETARPLADDADFRRLIDAPERNAALMSPIPFTVAPVDPVAGLVTGSLERDRLRNVQLPQKFARADLADAHAGALARGEEWTEDATLVAHAGHPVHVLPGTDRNLKVTTPTDVRLAEFLLREEERDV</sequence>
<organism evidence="3 4">
    <name type="scientific">Brachybacterium paraconglomeratum</name>
    <dbReference type="NCBI Taxonomy" id="173362"/>
    <lineage>
        <taxon>Bacteria</taxon>
        <taxon>Bacillati</taxon>
        <taxon>Actinomycetota</taxon>
        <taxon>Actinomycetes</taxon>
        <taxon>Micrococcales</taxon>
        <taxon>Dermabacteraceae</taxon>
        <taxon>Brachybacterium</taxon>
    </lineage>
</organism>
<evidence type="ECO:0000256" key="1">
    <source>
        <dbReference type="ARBA" id="ARBA00022679"/>
    </source>
</evidence>
<dbReference type="Gene3D" id="3.90.550.10">
    <property type="entry name" value="Spore Coat Polysaccharide Biosynthesis Protein SpsA, Chain A"/>
    <property type="match status" value="1"/>
</dbReference>
<keyword evidence="1" id="KW-0808">Transferase</keyword>
<dbReference type="InterPro" id="IPR034683">
    <property type="entry name" value="IspD/TarI"/>
</dbReference>
<dbReference type="PANTHER" id="PTHR32125:SF4">
    <property type="entry name" value="2-C-METHYL-D-ERYTHRITOL 4-PHOSPHATE CYTIDYLYLTRANSFERASE, CHLOROPLASTIC"/>
    <property type="match status" value="1"/>
</dbReference>
<dbReference type="PANTHER" id="PTHR32125">
    <property type="entry name" value="2-C-METHYL-D-ERYTHRITOL 4-PHOSPHATE CYTIDYLYLTRANSFERASE, CHLOROPLASTIC"/>
    <property type="match status" value="1"/>
</dbReference>
<proteinExistence type="predicted"/>